<organism evidence="4 5">
    <name type="scientific">Stenotrophomonas cyclobalanopsidis</name>
    <dbReference type="NCBI Taxonomy" id="2771362"/>
    <lineage>
        <taxon>Bacteria</taxon>
        <taxon>Pseudomonadati</taxon>
        <taxon>Pseudomonadota</taxon>
        <taxon>Gammaproteobacteria</taxon>
        <taxon>Lysobacterales</taxon>
        <taxon>Lysobacteraceae</taxon>
        <taxon>Stenotrophomonas</taxon>
    </lineage>
</organism>
<feature type="transmembrane region" description="Helical" evidence="1">
    <location>
        <begin position="146"/>
        <end position="167"/>
    </location>
</feature>
<evidence type="ECO:0000259" key="3">
    <source>
        <dbReference type="Pfam" id="PF11893"/>
    </source>
</evidence>
<dbReference type="SUPFAM" id="SSF53649">
    <property type="entry name" value="Alkaline phosphatase-like"/>
    <property type="match status" value="1"/>
</dbReference>
<feature type="domain" description="Sulfatase N-terminal" evidence="2">
    <location>
        <begin position="263"/>
        <end position="543"/>
    </location>
</feature>
<feature type="transmembrane region" description="Helical" evidence="1">
    <location>
        <begin position="57"/>
        <end position="85"/>
    </location>
</feature>
<keyword evidence="5" id="KW-1185">Reference proteome</keyword>
<gene>
    <name evidence="4" type="ORF">FJU31_14115</name>
</gene>
<keyword evidence="1" id="KW-1133">Transmembrane helix</keyword>
<evidence type="ECO:0000259" key="2">
    <source>
        <dbReference type="Pfam" id="PF00884"/>
    </source>
</evidence>
<evidence type="ECO:0000256" key="1">
    <source>
        <dbReference type="SAM" id="Phobius"/>
    </source>
</evidence>
<dbReference type="InterPro" id="IPR017850">
    <property type="entry name" value="Alkaline_phosphatase_core_sf"/>
</dbReference>
<dbReference type="RefSeq" id="WP_150455309.1">
    <property type="nucleotide sequence ID" value="NZ_VYKI01000019.1"/>
</dbReference>
<dbReference type="Proteomes" id="UP000326367">
    <property type="component" value="Unassembled WGS sequence"/>
</dbReference>
<evidence type="ECO:0000313" key="4">
    <source>
        <dbReference type="EMBL" id="KAA8995795.1"/>
    </source>
</evidence>
<keyword evidence="1" id="KW-0472">Membrane</keyword>
<feature type="domain" description="Inner membrane protein YejM N-terminal" evidence="3">
    <location>
        <begin position="18"/>
        <end position="257"/>
    </location>
</feature>
<dbReference type="PIRSF" id="PIRSF004950">
    <property type="entry name" value="Mmb_sulf_HI0842"/>
    <property type="match status" value="1"/>
</dbReference>
<dbReference type="InterPro" id="IPR052701">
    <property type="entry name" value="GAG_Ulvan_Degrading_Sulfatases"/>
</dbReference>
<dbReference type="EMBL" id="VYKI01000019">
    <property type="protein sequence ID" value="KAA8995795.1"/>
    <property type="molecule type" value="Genomic_DNA"/>
</dbReference>
<accession>A0ABQ6SYH4</accession>
<dbReference type="InterPro" id="IPR000917">
    <property type="entry name" value="Sulfatase_N"/>
</dbReference>
<protein>
    <submittedName>
        <fullName evidence="4">DUF3413 domain-containing protein</fullName>
    </submittedName>
</protein>
<dbReference type="CDD" id="cd16148">
    <property type="entry name" value="sulfatase_like"/>
    <property type="match status" value="1"/>
</dbReference>
<comment type="caution">
    <text evidence="4">The sequence shown here is derived from an EMBL/GenBank/DDBJ whole genome shotgun (WGS) entry which is preliminary data.</text>
</comment>
<feature type="transmembrane region" description="Helical" evidence="1">
    <location>
        <begin position="179"/>
        <end position="200"/>
    </location>
</feature>
<dbReference type="InterPro" id="IPR012159">
    <property type="entry name" value="YejM-like"/>
</dbReference>
<dbReference type="Gene3D" id="3.40.720.10">
    <property type="entry name" value="Alkaline Phosphatase, subunit A"/>
    <property type="match status" value="1"/>
</dbReference>
<dbReference type="InterPro" id="IPR024588">
    <property type="entry name" value="YejM_N"/>
</dbReference>
<dbReference type="PANTHER" id="PTHR43751:SF3">
    <property type="entry name" value="SULFATASE N-TERMINAL DOMAIN-CONTAINING PROTEIN"/>
    <property type="match status" value="1"/>
</dbReference>
<name>A0ABQ6SYH4_9GAMM</name>
<reference evidence="4 5" key="1">
    <citation type="journal article" date="2020" name="Antonie Van Leeuwenhoek">
        <title>Stenotrophomonas cyclobalanopsidis sp. nov., isolated from the leaf spot disease of Cyclobalanopsis patelliformis.</title>
        <authorList>
            <person name="Bian D.R."/>
            <person name="Xue H."/>
            <person name="Piao C.G."/>
            <person name="Li Y."/>
        </authorList>
    </citation>
    <scope>NUCLEOTIDE SEQUENCE [LARGE SCALE GENOMIC DNA]</scope>
    <source>
        <strain evidence="4 5">TPQG1-4</strain>
    </source>
</reference>
<proteinExistence type="predicted"/>
<keyword evidence="1" id="KW-0812">Transmembrane</keyword>
<evidence type="ECO:0000313" key="5">
    <source>
        <dbReference type="Proteomes" id="UP000326367"/>
    </source>
</evidence>
<dbReference type="PANTHER" id="PTHR43751">
    <property type="entry name" value="SULFATASE"/>
    <property type="match status" value="1"/>
</dbReference>
<sequence length="627" mass="69152">MSAASPDSAPAPLSAPDRRWRRLAWWSLFVAANAALALLITLGNVPLGDNPGGGLGLAYLAVALPGHLLAMGALAGALPLVIGLWPRSARTLTLSAITVQGLWICLLLVDAKVFALYRFHLNAMVANMVFGGALHDQVSLSWKTWLQASGLVAAIFAAQALLAWACWKLLSPAPHRRRVLQAWTAIALLMGGGQAATAYYDALGERAVIGQWNYLPWAQPITAKSFMRRLGVHSQQQAGLPDPRHAQLQYPLQPLRCQSHRRPNVLMVVLESLRHDALTPQYMPHTAALADSARVYDHHFSTGNATRYGLFGLLYGLPGGYWPSMLDEQRGSQLFKVLQQQGYDLHLYGSAPLYSPEFDRTAFADVRDQLHQGPAELDSSGRDRSIVVSLQQDITRSQDAQRPWFGFVFLDSTHAPYHMPAGYPPVATPMAADIDFLKLGPDHDPTPELNRYHTAVHYADSLVGELLEQLRAQGLEQDTIVLVTGDHAEEFNDLKLNYWGHNGNFSNHQLQVPFVLRWPGEGSGHDARTSSHEDWVPTLMRHALGCENALGDFSTGQDLLAVPQGPRSLVVESWSQRAVRHGDAIYVFDKFGNATALDQNYLPLPQQTPDPASLRTAWDALTRFRNR</sequence>
<feature type="transmembrane region" description="Helical" evidence="1">
    <location>
        <begin position="23"/>
        <end position="45"/>
    </location>
</feature>
<dbReference type="Pfam" id="PF11893">
    <property type="entry name" value="DUF3413"/>
    <property type="match status" value="1"/>
</dbReference>
<dbReference type="Pfam" id="PF00884">
    <property type="entry name" value="Sulfatase"/>
    <property type="match status" value="1"/>
</dbReference>
<feature type="transmembrane region" description="Helical" evidence="1">
    <location>
        <begin position="91"/>
        <end position="109"/>
    </location>
</feature>